<dbReference type="Gene3D" id="1.10.287.130">
    <property type="match status" value="1"/>
</dbReference>
<dbReference type="EMBL" id="JANURM010000001">
    <property type="protein sequence ID" value="MDL0087945.1"/>
    <property type="molecule type" value="Genomic_DNA"/>
</dbReference>
<dbReference type="InterPro" id="IPR036890">
    <property type="entry name" value="HATPase_C_sf"/>
</dbReference>
<dbReference type="Gene3D" id="3.30.565.10">
    <property type="entry name" value="Histidine kinase-like ATPase, C-terminal domain"/>
    <property type="match status" value="1"/>
</dbReference>
<keyword evidence="13" id="KW-1185">Reference proteome</keyword>
<keyword evidence="4" id="KW-0597">Phosphoprotein</keyword>
<feature type="domain" description="Histidine kinase" evidence="11">
    <location>
        <begin position="198"/>
        <end position="408"/>
    </location>
</feature>
<keyword evidence="6 10" id="KW-0812">Transmembrane</keyword>
<dbReference type="InterPro" id="IPR004358">
    <property type="entry name" value="Sig_transdc_His_kin-like_C"/>
</dbReference>
<dbReference type="Pfam" id="PF02518">
    <property type="entry name" value="HATPase_c"/>
    <property type="match status" value="1"/>
</dbReference>
<evidence type="ECO:0000256" key="6">
    <source>
        <dbReference type="ARBA" id="ARBA00022692"/>
    </source>
</evidence>
<dbReference type="SUPFAM" id="SSF55874">
    <property type="entry name" value="ATPase domain of HSP90 chaperone/DNA topoisomerase II/histidine kinase"/>
    <property type="match status" value="1"/>
</dbReference>
<evidence type="ECO:0000259" key="11">
    <source>
        <dbReference type="PROSITE" id="PS50109"/>
    </source>
</evidence>
<dbReference type="PANTHER" id="PTHR45436:SF5">
    <property type="entry name" value="SENSOR HISTIDINE KINASE TRCS"/>
    <property type="match status" value="1"/>
</dbReference>
<dbReference type="SUPFAM" id="SSF47384">
    <property type="entry name" value="Homodimeric domain of signal transducing histidine kinase"/>
    <property type="match status" value="1"/>
</dbReference>
<dbReference type="EC" id="2.7.13.3" evidence="3"/>
<comment type="caution">
    <text evidence="12">The sequence shown here is derived from an EMBL/GenBank/DDBJ whole genome shotgun (WGS) entry which is preliminary data.</text>
</comment>
<evidence type="ECO:0000256" key="10">
    <source>
        <dbReference type="SAM" id="Phobius"/>
    </source>
</evidence>
<evidence type="ECO:0000256" key="5">
    <source>
        <dbReference type="ARBA" id="ARBA00022679"/>
    </source>
</evidence>
<accession>A0ABT7HLW0</accession>
<sequence>MVLIAIVSVMLYYYIRITILETVVSELTYEAKEIVSNYSKFNPENKTEFKIYLSKYGHTDVKIITTTKRLKKPSFKHYNIGKDSFMELSYDFDENSCLKLTKDTTMQTEIIAQILIDILIVNVTAICLVIFYAMFLSRMLLVPIKTLTARLSKLNEKFLQEIDAKSLPVEFSPLANGINGLINRIQTFVSYQKELFIGIAHELKTPLAVMKAKNEVTLLKQRESERYIEALKTNNEAINSMNAMIGSVLEIGRQEGAQFEEPVMTDIIAFLAKLGNNFAILAKAEEKDIILELSPKILNIKIQQSLLTHVVQNFVQNAIKFSPKGSQIIIKTQVQNSRFIIKVLDFGSGIDESKDLFAPFKRYGEKGGAGLGLFLAKGAAQALGADISIKNRTDSNGAVATLSLPINTKRG</sequence>
<reference evidence="12" key="2">
    <citation type="journal article" date="2023" name="Microorganisms">
        <title>Isolation and Genomic Characteristics of Cat-Borne Campylobacter felis sp. nov. and Sheep-Borne Campylobacter ovis sp. nov.</title>
        <authorList>
            <person name="Wang H."/>
            <person name="Li Y."/>
            <person name="Gu Y."/>
            <person name="Zhou G."/>
            <person name="Chen X."/>
            <person name="Zhang X."/>
            <person name="Shao Z."/>
            <person name="Zhang J."/>
            <person name="Zhang M."/>
        </authorList>
    </citation>
    <scope>NUCLEOTIDE SEQUENCE</scope>
    <source>
        <strain evidence="12">PS10</strain>
    </source>
</reference>
<evidence type="ECO:0000256" key="4">
    <source>
        <dbReference type="ARBA" id="ARBA00022553"/>
    </source>
</evidence>
<dbReference type="InterPro" id="IPR003661">
    <property type="entry name" value="HisK_dim/P_dom"/>
</dbReference>
<comment type="subcellular location">
    <subcellularLocation>
        <location evidence="2">Membrane</location>
    </subcellularLocation>
</comment>
<dbReference type="InterPro" id="IPR036097">
    <property type="entry name" value="HisK_dim/P_sf"/>
</dbReference>
<evidence type="ECO:0000256" key="7">
    <source>
        <dbReference type="ARBA" id="ARBA00022777"/>
    </source>
</evidence>
<keyword evidence="7 12" id="KW-0418">Kinase</keyword>
<keyword evidence="5" id="KW-0808">Transferase</keyword>
<dbReference type="InterPro" id="IPR050428">
    <property type="entry name" value="TCS_sensor_his_kinase"/>
</dbReference>
<dbReference type="Pfam" id="PF00512">
    <property type="entry name" value="HisKA"/>
    <property type="match status" value="1"/>
</dbReference>
<evidence type="ECO:0000256" key="9">
    <source>
        <dbReference type="ARBA" id="ARBA00023136"/>
    </source>
</evidence>
<dbReference type="InterPro" id="IPR003594">
    <property type="entry name" value="HATPase_dom"/>
</dbReference>
<protein>
    <recommendedName>
        <fullName evidence="3">histidine kinase</fullName>
        <ecNumber evidence="3">2.7.13.3</ecNumber>
    </recommendedName>
</protein>
<evidence type="ECO:0000256" key="2">
    <source>
        <dbReference type="ARBA" id="ARBA00004370"/>
    </source>
</evidence>
<gene>
    <name evidence="12" type="ORF">NYG85_00960</name>
</gene>
<dbReference type="SMART" id="SM00387">
    <property type="entry name" value="HATPase_c"/>
    <property type="match status" value="1"/>
</dbReference>
<dbReference type="PROSITE" id="PS50109">
    <property type="entry name" value="HIS_KIN"/>
    <property type="match status" value="1"/>
</dbReference>
<dbReference type="GO" id="GO:0016301">
    <property type="term" value="F:kinase activity"/>
    <property type="evidence" value="ECO:0007669"/>
    <property type="project" value="UniProtKB-KW"/>
</dbReference>
<evidence type="ECO:0000256" key="8">
    <source>
        <dbReference type="ARBA" id="ARBA00022989"/>
    </source>
</evidence>
<feature type="transmembrane region" description="Helical" evidence="10">
    <location>
        <begin position="110"/>
        <end position="135"/>
    </location>
</feature>
<evidence type="ECO:0000256" key="1">
    <source>
        <dbReference type="ARBA" id="ARBA00000085"/>
    </source>
</evidence>
<dbReference type="PRINTS" id="PR00344">
    <property type="entry name" value="BCTRLSENSOR"/>
</dbReference>
<dbReference type="SMART" id="SM00388">
    <property type="entry name" value="HisKA"/>
    <property type="match status" value="1"/>
</dbReference>
<reference evidence="12" key="1">
    <citation type="submission" date="2022-08" db="EMBL/GenBank/DDBJ databases">
        <authorList>
            <person name="Wang H."/>
        </authorList>
    </citation>
    <scope>NUCLEOTIDE SEQUENCE</scope>
    <source>
        <strain evidence="12">PS10</strain>
    </source>
</reference>
<evidence type="ECO:0000256" key="3">
    <source>
        <dbReference type="ARBA" id="ARBA00012438"/>
    </source>
</evidence>
<dbReference type="Proteomes" id="UP001173801">
    <property type="component" value="Unassembled WGS sequence"/>
</dbReference>
<keyword evidence="9 10" id="KW-0472">Membrane</keyword>
<evidence type="ECO:0000313" key="12">
    <source>
        <dbReference type="EMBL" id="MDL0087945.1"/>
    </source>
</evidence>
<dbReference type="CDD" id="cd00082">
    <property type="entry name" value="HisKA"/>
    <property type="match status" value="1"/>
</dbReference>
<comment type="catalytic activity">
    <reaction evidence="1">
        <text>ATP + protein L-histidine = ADP + protein N-phospho-L-histidine.</text>
        <dbReference type="EC" id="2.7.13.3"/>
    </reaction>
</comment>
<dbReference type="PANTHER" id="PTHR45436">
    <property type="entry name" value="SENSOR HISTIDINE KINASE YKOH"/>
    <property type="match status" value="1"/>
</dbReference>
<name>A0ABT7HLW0_9BACT</name>
<evidence type="ECO:0000313" key="13">
    <source>
        <dbReference type="Proteomes" id="UP001173801"/>
    </source>
</evidence>
<proteinExistence type="predicted"/>
<dbReference type="InterPro" id="IPR005467">
    <property type="entry name" value="His_kinase_dom"/>
</dbReference>
<organism evidence="12 13">
    <name type="scientific">Campylobacter gastrosuis</name>
    <dbReference type="NCBI Taxonomy" id="2974576"/>
    <lineage>
        <taxon>Bacteria</taxon>
        <taxon>Pseudomonadati</taxon>
        <taxon>Campylobacterota</taxon>
        <taxon>Epsilonproteobacteria</taxon>
        <taxon>Campylobacterales</taxon>
        <taxon>Campylobacteraceae</taxon>
        <taxon>Campylobacter</taxon>
    </lineage>
</organism>
<keyword evidence="8 10" id="KW-1133">Transmembrane helix</keyword>